<organismHost>
    <name type="scientific">Cynomys gunnisoni</name>
    <name type="common">Gunnison's prairie dog</name>
    <name type="synonym">Spermophilus gunnisoni</name>
    <dbReference type="NCBI Taxonomy" id="45479"/>
</organismHost>
<gene>
    <name evidence="4" type="primary">C9L</name>
</gene>
<sequence length="497" mass="57997">MPIFVNTVYCKNILALYTTKKFKTIIEAIGGNIIVNSTILKKLSPYFRTHLRQKYTKNKDPVTRVCLDLDIHSLTSIVIYSYTGKVYIDSHNVVNLLRASILTSVEFIIYTCINFILRDFRKEYCIECYMMGIEYGLSNLLCHTKDFITKHFLELEDDIIDNFDYISMKLILESDELNVPDEDYVVDFVIKWYMRRRNRLGNLLLLIKNVIRSNYLSPRGIHNVKWILNCNKIFHCDKQPRKSYKYPFIEYPMNMDQIIDIFHMCTSTHVGEVVYLIGGWMNNEIHNNAIAVNYISNNWIPIPPMNSPRLYASGIPANNKLYVVGGLPNPTSVERWFHGDAAWVNMPSLLKPRCNPAVASINNVIYVMGGHSETDTTTEYLLPNHDQWQFGPSTYYPHYKSCALVFGRRLFLVGRNAEFYCESSNTWTLIDDPIYPRDNPELIIVDNKLLLIGGFYRGSYIDTIEVYNNRTYSWNIWDGMEWNGMEWNGMVNNFEIK</sequence>
<dbReference type="PRINTS" id="PR00501">
    <property type="entry name" value="KELCHREPEAT"/>
</dbReference>
<dbReference type="InterPro" id="IPR015915">
    <property type="entry name" value="Kelch-typ_b-propeller"/>
</dbReference>
<dbReference type="PANTHER" id="PTHR24412:SF489">
    <property type="entry name" value="RING FINGER DOMAIN AND KELCH REPEAT-CONTAINING PROTEIN DDB_G0271372"/>
    <property type="match status" value="1"/>
</dbReference>
<evidence type="ECO:0000256" key="1">
    <source>
        <dbReference type="ARBA" id="ARBA00022441"/>
    </source>
</evidence>
<reference evidence="4 5" key="1">
    <citation type="journal article" date="2015" name="Viruses">
        <title>A phylogeographic investigation of african monkeypox.</title>
        <authorList>
            <person name="Nakazawa Y."/>
            <person name="Mauldin M.R."/>
            <person name="Emerson G.L."/>
            <person name="Reynolds M.G."/>
            <person name="Lash R.R."/>
            <person name="Gao J."/>
            <person name="Zhao H."/>
            <person name="Li Y."/>
            <person name="Muyembe J.J."/>
            <person name="Kingebeni P.M."/>
            <person name="Wemakoy O."/>
            <person name="Malekani J."/>
            <person name="Karem K.L."/>
            <person name="Damon I.K."/>
            <person name="Carroll D.S."/>
        </authorList>
    </citation>
    <scope>NUCLEOTIDE SEQUENCE [LARGE SCALE GENOMIC DNA]</scope>
    <source>
        <strain evidence="4">Cote d'Ivoire_1971</strain>
    </source>
</reference>
<protein>
    <submittedName>
        <fullName evidence="4">Kelch-like protein</fullName>
    </submittedName>
</protein>
<evidence type="ECO:0000256" key="2">
    <source>
        <dbReference type="ARBA" id="ARBA00022737"/>
    </source>
</evidence>
<dbReference type="SMR" id="A0A0F7G982"/>
<dbReference type="Pfam" id="PF07707">
    <property type="entry name" value="BACK"/>
    <property type="match status" value="1"/>
</dbReference>
<dbReference type="PANTHER" id="PTHR24412">
    <property type="entry name" value="KELCH PROTEIN"/>
    <property type="match status" value="1"/>
</dbReference>
<dbReference type="SUPFAM" id="SSF54695">
    <property type="entry name" value="POZ domain"/>
    <property type="match status" value="1"/>
</dbReference>
<dbReference type="InterPro" id="IPR006652">
    <property type="entry name" value="Kelch_1"/>
</dbReference>
<name>A0A0F7G982_MONPV</name>
<accession>A0A0F7G982</accession>
<keyword evidence="2" id="KW-0677">Repeat</keyword>
<feature type="domain" description="BTB" evidence="3">
    <location>
        <begin position="20"/>
        <end position="90"/>
    </location>
</feature>
<organismHost>
    <name type="scientific">Cynomys parvidens</name>
    <name type="common">Utah prairie dog</name>
    <dbReference type="NCBI Taxonomy" id="99827"/>
</organismHost>
<dbReference type="Proteomes" id="UP000102049">
    <property type="component" value="Segment"/>
</dbReference>
<organismHost>
    <name type="scientific">Cynomys mexicanus</name>
    <name type="common">Mexican prairie dog</name>
    <dbReference type="NCBI Taxonomy" id="99826"/>
</organismHost>
<dbReference type="PROSITE" id="PS50097">
    <property type="entry name" value="BTB"/>
    <property type="match status" value="1"/>
</dbReference>
<dbReference type="Gene3D" id="2.120.10.80">
    <property type="entry name" value="Kelch-type beta propeller"/>
    <property type="match status" value="1"/>
</dbReference>
<evidence type="ECO:0000259" key="3">
    <source>
        <dbReference type="PROSITE" id="PS50097"/>
    </source>
</evidence>
<proteinExistence type="predicted"/>
<dbReference type="Gene3D" id="1.25.40.420">
    <property type="match status" value="1"/>
</dbReference>
<dbReference type="Pfam" id="PF00651">
    <property type="entry name" value="BTB"/>
    <property type="match status" value="1"/>
</dbReference>
<evidence type="ECO:0000313" key="5">
    <source>
        <dbReference type="Proteomes" id="UP000102049"/>
    </source>
</evidence>
<organismHost>
    <name type="scientific">Gliridae</name>
    <name type="common">dormice</name>
    <dbReference type="NCBI Taxonomy" id="30650"/>
</organismHost>
<dbReference type="SMART" id="SM00612">
    <property type="entry name" value="Kelch"/>
    <property type="match status" value="3"/>
</dbReference>
<dbReference type="InterPro" id="IPR000210">
    <property type="entry name" value="BTB/POZ_dom"/>
</dbReference>
<organismHost>
    <name type="scientific">Mus musculus</name>
    <name type="common">Mouse</name>
    <dbReference type="NCBI Taxonomy" id="10090"/>
</organismHost>
<evidence type="ECO:0000313" key="4">
    <source>
        <dbReference type="EMBL" id="AKG51195.1"/>
    </source>
</evidence>
<organismHost>
    <name type="scientific">Homo sapiens</name>
    <name type="common">Human</name>
    <dbReference type="NCBI Taxonomy" id="9606"/>
</organismHost>
<organismHost>
    <name type="scientific">Heliosciurus ruwenzorii</name>
    <name type="common">Ruwenzori sun squirrel</name>
    <dbReference type="NCBI Taxonomy" id="226685"/>
</organismHost>
<organismHost>
    <name type="scientific">Cynomys ludovicianus</name>
    <name type="common">Black-tailed prairie dog</name>
    <dbReference type="NCBI Taxonomy" id="45480"/>
</organismHost>
<dbReference type="SUPFAM" id="SSF117281">
    <property type="entry name" value="Kelch motif"/>
    <property type="match status" value="1"/>
</dbReference>
<dbReference type="InterPro" id="IPR011333">
    <property type="entry name" value="SKP1/BTB/POZ_sf"/>
</dbReference>
<organism evidence="4 5">
    <name type="scientific">Monkeypox virus</name>
    <name type="common">MPXV</name>
    <dbReference type="NCBI Taxonomy" id="10244"/>
    <lineage>
        <taxon>Viruses</taxon>
        <taxon>Varidnaviria</taxon>
        <taxon>Bamfordvirae</taxon>
        <taxon>Nucleocytoviricota</taxon>
        <taxon>Pokkesviricetes</taxon>
        <taxon>Chitovirales</taxon>
        <taxon>Poxviridae</taxon>
        <taxon>Chordopoxvirinae</taxon>
        <taxon>Orthopoxvirus</taxon>
        <taxon>Orthopoxvirus monkeypox</taxon>
    </lineage>
</organism>
<dbReference type="InterPro" id="IPR011705">
    <property type="entry name" value="BACK"/>
</dbReference>
<keyword evidence="1" id="KW-0880">Kelch repeat</keyword>
<dbReference type="Gene3D" id="3.30.710.10">
    <property type="entry name" value="Potassium Channel Kv1.1, Chain A"/>
    <property type="match status" value="1"/>
</dbReference>
<dbReference type="EMBL" id="KP849470">
    <property type="protein sequence ID" value="AKG51195.1"/>
    <property type="molecule type" value="Genomic_DNA"/>
</dbReference>
<organismHost>
    <name type="scientific">Cynomys leucurus</name>
    <name type="common">White-tailed prairie dog</name>
    <dbReference type="NCBI Taxonomy" id="99825"/>
</organismHost>
<dbReference type="Pfam" id="PF01344">
    <property type="entry name" value="Kelch_1"/>
    <property type="match status" value="3"/>
</dbReference>